<dbReference type="EMBL" id="BART01035323">
    <property type="protein sequence ID" value="GAH13318.1"/>
    <property type="molecule type" value="Genomic_DNA"/>
</dbReference>
<gene>
    <name evidence="1" type="ORF">S01H4_60052</name>
</gene>
<organism evidence="1">
    <name type="scientific">marine sediment metagenome</name>
    <dbReference type="NCBI Taxonomy" id="412755"/>
    <lineage>
        <taxon>unclassified sequences</taxon>
        <taxon>metagenomes</taxon>
        <taxon>ecological metagenomes</taxon>
    </lineage>
</organism>
<evidence type="ECO:0000313" key="1">
    <source>
        <dbReference type="EMBL" id="GAH13318.1"/>
    </source>
</evidence>
<sequence>MRPSEYKQLLTGCPKPELKTTLQALLYTGM</sequence>
<protein>
    <submittedName>
        <fullName evidence="1">Uncharacterized protein</fullName>
    </submittedName>
</protein>
<comment type="caution">
    <text evidence="1">The sequence shown here is derived from an EMBL/GenBank/DDBJ whole genome shotgun (WGS) entry which is preliminary data.</text>
</comment>
<name>X1EXH2_9ZZZZ</name>
<proteinExistence type="predicted"/>
<reference evidence="1" key="1">
    <citation type="journal article" date="2014" name="Front. Microbiol.">
        <title>High frequency of phylogenetically diverse reductive dehalogenase-homologous genes in deep subseafloor sedimentary metagenomes.</title>
        <authorList>
            <person name="Kawai M."/>
            <person name="Futagami T."/>
            <person name="Toyoda A."/>
            <person name="Takaki Y."/>
            <person name="Nishi S."/>
            <person name="Hori S."/>
            <person name="Arai W."/>
            <person name="Tsubouchi T."/>
            <person name="Morono Y."/>
            <person name="Uchiyama I."/>
            <person name="Ito T."/>
            <person name="Fujiyama A."/>
            <person name="Inagaki F."/>
            <person name="Takami H."/>
        </authorList>
    </citation>
    <scope>NUCLEOTIDE SEQUENCE</scope>
    <source>
        <strain evidence="1">Expedition CK06-06</strain>
    </source>
</reference>
<feature type="non-terminal residue" evidence="1">
    <location>
        <position position="30"/>
    </location>
</feature>
<accession>X1EXH2</accession>
<dbReference type="AlphaFoldDB" id="X1EXH2"/>